<evidence type="ECO:0000313" key="2">
    <source>
        <dbReference type="Proteomes" id="UP000887116"/>
    </source>
</evidence>
<protein>
    <submittedName>
        <fullName evidence="1">Uncharacterized protein</fullName>
    </submittedName>
</protein>
<organism evidence="1 2">
    <name type="scientific">Trichonephila clavata</name>
    <name type="common">Joro spider</name>
    <name type="synonym">Nephila clavata</name>
    <dbReference type="NCBI Taxonomy" id="2740835"/>
    <lineage>
        <taxon>Eukaryota</taxon>
        <taxon>Metazoa</taxon>
        <taxon>Ecdysozoa</taxon>
        <taxon>Arthropoda</taxon>
        <taxon>Chelicerata</taxon>
        <taxon>Arachnida</taxon>
        <taxon>Araneae</taxon>
        <taxon>Araneomorphae</taxon>
        <taxon>Entelegynae</taxon>
        <taxon>Araneoidea</taxon>
        <taxon>Nephilidae</taxon>
        <taxon>Trichonephila</taxon>
    </lineage>
</organism>
<sequence length="87" mass="9598">MSDLIQGTKHLTVSSQIAIKNQIGIISHRIVNPHHSSFANNALSVNGRTPIRRSCPFSFNEPHPLVSDIAFRFGDFPSFQLQSTPLG</sequence>
<accession>A0A8X6FRU0</accession>
<reference evidence="1" key="1">
    <citation type="submission" date="2020-07" db="EMBL/GenBank/DDBJ databases">
        <title>Multicomponent nature underlies the extraordinary mechanical properties of spider dragline silk.</title>
        <authorList>
            <person name="Kono N."/>
            <person name="Nakamura H."/>
            <person name="Mori M."/>
            <person name="Yoshida Y."/>
            <person name="Ohtoshi R."/>
            <person name="Malay A.D."/>
            <person name="Moran D.A.P."/>
            <person name="Tomita M."/>
            <person name="Numata K."/>
            <person name="Arakawa K."/>
        </authorList>
    </citation>
    <scope>NUCLEOTIDE SEQUENCE</scope>
</reference>
<name>A0A8X6FRU0_TRICU</name>
<keyword evidence="2" id="KW-1185">Reference proteome</keyword>
<evidence type="ECO:0000313" key="1">
    <source>
        <dbReference type="EMBL" id="GFQ87895.1"/>
    </source>
</evidence>
<dbReference type="Proteomes" id="UP000887116">
    <property type="component" value="Unassembled WGS sequence"/>
</dbReference>
<dbReference type="AlphaFoldDB" id="A0A8X6FRU0"/>
<proteinExistence type="predicted"/>
<dbReference type="EMBL" id="BMAO01013321">
    <property type="protein sequence ID" value="GFQ87895.1"/>
    <property type="molecule type" value="Genomic_DNA"/>
</dbReference>
<comment type="caution">
    <text evidence="1">The sequence shown here is derived from an EMBL/GenBank/DDBJ whole genome shotgun (WGS) entry which is preliminary data.</text>
</comment>
<gene>
    <name evidence="1" type="ORF">TNCT_397031</name>
</gene>